<protein>
    <submittedName>
        <fullName evidence="4">Unnamed protein product</fullName>
    </submittedName>
</protein>
<feature type="compositionally biased region" description="Acidic residues" evidence="2">
    <location>
        <begin position="32"/>
        <end position="46"/>
    </location>
</feature>
<feature type="region of interest" description="Disordered" evidence="2">
    <location>
        <begin position="15"/>
        <end position="68"/>
    </location>
</feature>
<keyword evidence="5" id="KW-1185">Reference proteome</keyword>
<dbReference type="OrthoDB" id="199205at2759"/>
<sequence>MVRGITSATVVPTASIDNRDGVQARHSQTSISDEEEGGVYSSEEEDHVPASPVGALQSDSHPQATFAPTPDEYLKAAFEGHSQDVLPPVDTSEKAIGSGPQQLSPQPKTIPPLIGKSLRQRSQSAVVQKQNGVELTKNYLELVRDFRQLRPFMRRPDGKYPADTLCVYCVSARPTSVFFPCQHMCVCNDCIGLNHISTDYSTSADWCACPVCMADIRLILPHLGKEEEKYWKWVLEIKPSLPSGFRQEFRETGRRLSKNAAPTRSRRSSIVTMFRKEPAPPEEAPKYPPPKPKVPVLCRRHSWQPGEVANVQNVAASNEQEVAHSCSIL</sequence>
<keyword evidence="1" id="KW-0862">Zinc</keyword>
<evidence type="ECO:0000256" key="1">
    <source>
        <dbReference type="PROSITE-ProRule" id="PRU00175"/>
    </source>
</evidence>
<dbReference type="PROSITE" id="PS50089">
    <property type="entry name" value="ZF_RING_2"/>
    <property type="match status" value="1"/>
</dbReference>
<gene>
    <name evidence="4" type="ORF">Plil01_001782400</name>
</gene>
<feature type="region of interest" description="Disordered" evidence="2">
    <location>
        <begin position="84"/>
        <end position="109"/>
    </location>
</feature>
<proteinExistence type="predicted"/>
<evidence type="ECO:0000313" key="5">
    <source>
        <dbReference type="Proteomes" id="UP001165083"/>
    </source>
</evidence>
<feature type="domain" description="RING-type" evidence="3">
    <location>
        <begin position="166"/>
        <end position="212"/>
    </location>
</feature>
<dbReference type="EMBL" id="BSXW01012446">
    <property type="protein sequence ID" value="GMF65102.1"/>
    <property type="molecule type" value="Genomic_DNA"/>
</dbReference>
<evidence type="ECO:0000259" key="3">
    <source>
        <dbReference type="PROSITE" id="PS50089"/>
    </source>
</evidence>
<accession>A0A9W6YHG4</accession>
<dbReference type="GO" id="GO:0008270">
    <property type="term" value="F:zinc ion binding"/>
    <property type="evidence" value="ECO:0007669"/>
    <property type="project" value="UniProtKB-KW"/>
</dbReference>
<reference evidence="4" key="1">
    <citation type="submission" date="2023-04" db="EMBL/GenBank/DDBJ databases">
        <title>Phytophthora lilii NBRC 32176.</title>
        <authorList>
            <person name="Ichikawa N."/>
            <person name="Sato H."/>
            <person name="Tonouchi N."/>
        </authorList>
    </citation>
    <scope>NUCLEOTIDE SEQUENCE</scope>
    <source>
        <strain evidence="4">NBRC 32176</strain>
    </source>
</reference>
<evidence type="ECO:0000256" key="2">
    <source>
        <dbReference type="SAM" id="MobiDB-lite"/>
    </source>
</evidence>
<organism evidence="4 5">
    <name type="scientific">Phytophthora lilii</name>
    <dbReference type="NCBI Taxonomy" id="2077276"/>
    <lineage>
        <taxon>Eukaryota</taxon>
        <taxon>Sar</taxon>
        <taxon>Stramenopiles</taxon>
        <taxon>Oomycota</taxon>
        <taxon>Peronosporomycetes</taxon>
        <taxon>Peronosporales</taxon>
        <taxon>Peronosporaceae</taxon>
        <taxon>Phytophthora</taxon>
    </lineage>
</organism>
<keyword evidence="1" id="KW-0863">Zinc-finger</keyword>
<comment type="caution">
    <text evidence="4">The sequence shown here is derived from an EMBL/GenBank/DDBJ whole genome shotgun (WGS) entry which is preliminary data.</text>
</comment>
<evidence type="ECO:0000313" key="4">
    <source>
        <dbReference type="EMBL" id="GMF65102.1"/>
    </source>
</evidence>
<dbReference type="Proteomes" id="UP001165083">
    <property type="component" value="Unassembled WGS sequence"/>
</dbReference>
<keyword evidence="1" id="KW-0479">Metal-binding</keyword>
<dbReference type="InterPro" id="IPR013083">
    <property type="entry name" value="Znf_RING/FYVE/PHD"/>
</dbReference>
<dbReference type="Gene3D" id="3.30.40.10">
    <property type="entry name" value="Zinc/RING finger domain, C3HC4 (zinc finger)"/>
    <property type="match status" value="1"/>
</dbReference>
<dbReference type="AlphaFoldDB" id="A0A9W6YHG4"/>
<dbReference type="InterPro" id="IPR001841">
    <property type="entry name" value="Znf_RING"/>
</dbReference>
<name>A0A9W6YHG4_9STRA</name>